<dbReference type="Proteomes" id="UP000727407">
    <property type="component" value="Unassembled WGS sequence"/>
</dbReference>
<proteinExistence type="predicted"/>
<sequence>PELHATGQSLYSATLLIAHAFRKHLHSPRPIYQLLHSSRPFGRTFNISD</sequence>
<name>A0A8J4TEM2_CLAMG</name>
<accession>A0A8J4TEM2</accession>
<feature type="non-terminal residue" evidence="1">
    <location>
        <position position="1"/>
    </location>
</feature>
<reference evidence="1" key="1">
    <citation type="submission" date="2020-07" db="EMBL/GenBank/DDBJ databases">
        <title>Clarias magur genome sequencing, assembly and annotation.</title>
        <authorList>
            <person name="Kushwaha B."/>
            <person name="Kumar R."/>
            <person name="Das P."/>
            <person name="Joshi C.G."/>
            <person name="Kumar D."/>
            <person name="Nagpure N.S."/>
            <person name="Pandey M."/>
            <person name="Agarwal S."/>
            <person name="Srivastava S."/>
            <person name="Singh M."/>
            <person name="Sahoo L."/>
            <person name="Jayasankar P."/>
            <person name="Meher P.K."/>
            <person name="Koringa P.G."/>
            <person name="Iquebal M.A."/>
            <person name="Das S.P."/>
            <person name="Bit A."/>
            <person name="Patnaik S."/>
            <person name="Patel N."/>
            <person name="Shah T.M."/>
            <person name="Hinsu A."/>
            <person name="Jena J.K."/>
        </authorList>
    </citation>
    <scope>NUCLEOTIDE SEQUENCE</scope>
    <source>
        <strain evidence="1">CIFAMagur01</strain>
        <tissue evidence="1">Testis</tissue>
    </source>
</reference>
<comment type="caution">
    <text evidence="1">The sequence shown here is derived from an EMBL/GenBank/DDBJ whole genome shotgun (WGS) entry which is preliminary data.</text>
</comment>
<gene>
    <name evidence="1" type="primary">lama5</name>
    <name evidence="1" type="ORF">DAT39_014369</name>
</gene>
<dbReference type="AlphaFoldDB" id="A0A8J4TEM2"/>
<organism evidence="1 2">
    <name type="scientific">Clarias magur</name>
    <name type="common">Asian catfish</name>
    <name type="synonym">Macropteronotus magur</name>
    <dbReference type="NCBI Taxonomy" id="1594786"/>
    <lineage>
        <taxon>Eukaryota</taxon>
        <taxon>Metazoa</taxon>
        <taxon>Chordata</taxon>
        <taxon>Craniata</taxon>
        <taxon>Vertebrata</taxon>
        <taxon>Euteleostomi</taxon>
        <taxon>Actinopterygii</taxon>
        <taxon>Neopterygii</taxon>
        <taxon>Teleostei</taxon>
        <taxon>Ostariophysi</taxon>
        <taxon>Siluriformes</taxon>
        <taxon>Clariidae</taxon>
        <taxon>Clarias</taxon>
    </lineage>
</organism>
<protein>
    <submittedName>
        <fullName evidence="1">Laminin subunit alpha-5 isoform X1</fullName>
    </submittedName>
</protein>
<keyword evidence="2" id="KW-1185">Reference proteome</keyword>
<evidence type="ECO:0000313" key="1">
    <source>
        <dbReference type="EMBL" id="KAF5895931.1"/>
    </source>
</evidence>
<dbReference type="EMBL" id="QNUK01000300">
    <property type="protein sequence ID" value="KAF5895931.1"/>
    <property type="molecule type" value="Genomic_DNA"/>
</dbReference>
<evidence type="ECO:0000313" key="2">
    <source>
        <dbReference type="Proteomes" id="UP000727407"/>
    </source>
</evidence>